<gene>
    <name evidence="5" type="ORF">F0U60_34005</name>
</gene>
<evidence type="ECO:0000256" key="1">
    <source>
        <dbReference type="ARBA" id="ARBA00022737"/>
    </source>
</evidence>
<dbReference type="Pfam" id="PF01436">
    <property type="entry name" value="NHL"/>
    <property type="match status" value="3"/>
</dbReference>
<feature type="repeat" description="NHL" evidence="2">
    <location>
        <begin position="604"/>
        <end position="640"/>
    </location>
</feature>
<feature type="repeat" description="NHL" evidence="2">
    <location>
        <begin position="554"/>
        <end position="584"/>
    </location>
</feature>
<dbReference type="InterPro" id="IPR001258">
    <property type="entry name" value="NHL_repeat"/>
</dbReference>
<dbReference type="InterPro" id="IPR011042">
    <property type="entry name" value="6-blade_b-propeller_TolB-like"/>
</dbReference>
<dbReference type="RefSeq" id="WP_395806214.1">
    <property type="nucleotide sequence ID" value="NZ_CP043494.1"/>
</dbReference>
<protein>
    <recommendedName>
        <fullName evidence="4">N,N-dimethylformamidase beta subunit-like C-terminal domain-containing protein</fullName>
    </recommendedName>
</protein>
<feature type="domain" description="N,N-dimethylformamidase beta subunit-like C-terminal" evidence="4">
    <location>
        <begin position="116"/>
        <end position="480"/>
    </location>
</feature>
<evidence type="ECO:0000313" key="5">
    <source>
        <dbReference type="EMBL" id="WNG48572.1"/>
    </source>
</evidence>
<feature type="compositionally biased region" description="Basic and acidic residues" evidence="3">
    <location>
        <begin position="29"/>
        <end position="40"/>
    </location>
</feature>
<dbReference type="Pfam" id="PF20254">
    <property type="entry name" value="DMFA2_C"/>
    <property type="match status" value="1"/>
</dbReference>
<keyword evidence="1" id="KW-0677">Repeat</keyword>
<dbReference type="Proteomes" id="UP001611383">
    <property type="component" value="Chromosome"/>
</dbReference>
<dbReference type="EMBL" id="CP043494">
    <property type="protein sequence ID" value="WNG48572.1"/>
    <property type="molecule type" value="Genomic_DNA"/>
</dbReference>
<dbReference type="PROSITE" id="PS51257">
    <property type="entry name" value="PROKAR_LIPOPROTEIN"/>
    <property type="match status" value="1"/>
</dbReference>
<keyword evidence="6" id="KW-1185">Reference proteome</keyword>
<proteinExistence type="predicted"/>
<dbReference type="InterPro" id="IPR046540">
    <property type="entry name" value="DMFA2_C"/>
</dbReference>
<accession>A0ABY9WZK9</accession>
<dbReference type="SUPFAM" id="SSF101898">
    <property type="entry name" value="NHL repeat"/>
    <property type="match status" value="1"/>
</dbReference>
<sequence>MRAERGGIFRGAVLLLAAMLFGACQDNSTRPKLEEPRPDAPEGGCTSNCTSPAQLFERQPQPNPILVENQLPGDPQWQSGFAAGEGELEFYTSTESVEAGESLGVKVSTPTERTVTATLYRMGYYGGAKARKVWSGGPWQTRAQATCPRDEASGRIECDWNDTFSIPIDSSWVSGLYVLKLTREDGGMRYTPFVIRDRRAAELLYTPNFTTYQAYNTWGGTSLYYDASGTTPFGRAREVSFNRPYNAANGVGKTFFLELGFIQLLEQHGYDVTYGTQLDFLRFPNFLEGIGAFVGAAQDEYWPEQVRDQLDAALAGGKMSLAYFGGNGGYWRVRLQPDSKGRPLRNMACYKNEHQLDPLPGSTVRFRDPPNARPESQLFGVMYESWQIVMFPLVVTDESHWLFEGTGLRRGTPLTGLVGYEYDRHFPELPGAPSGLNVSMMSPVVSAEGVPSYSTTVDRTLPSGRLVFSAGTIYWGLAMSPDPELRDARVERMTLNVLERALSHRRPQRTLPAVTGPGPVSYPPAGQWARSVESFAGQAGAPGLQDGPAAKARFKAPTGLAVTPAGEVVVADTGNHRIRLIQADAAHTVITIAGNGQMGFRDGPGEQAMFRYPTSVAVGPAGEIYVADSDNHVIRRLQRGASGWTVSTVAGRASQGGFADGTGSQAKFFRPLALATDAAGNLYIADEMNNRLRMLRAGTQEVVTLAGSGAAGRQDSANGTQASFFYPSALAAGADALYMLDAGSQLVRRISLQPPYAVETIAGRQRGGVLGFADGAGSDARFRAQLGMTVAADGSVVVADSGNFRIRKLLPGAQANSWRVVTLAGSGLAGTRLGPGDVAELAAPTGLATGAGGQIYVSDSYNHAIRVILP</sequence>
<evidence type="ECO:0000256" key="3">
    <source>
        <dbReference type="SAM" id="MobiDB-lite"/>
    </source>
</evidence>
<dbReference type="PANTHER" id="PTHR13833:SF71">
    <property type="entry name" value="NHL DOMAIN-CONTAINING PROTEIN"/>
    <property type="match status" value="1"/>
</dbReference>
<evidence type="ECO:0000259" key="4">
    <source>
        <dbReference type="Pfam" id="PF20254"/>
    </source>
</evidence>
<evidence type="ECO:0000256" key="2">
    <source>
        <dbReference type="PROSITE-ProRule" id="PRU00504"/>
    </source>
</evidence>
<organism evidence="5 6">
    <name type="scientific">Archangium minus</name>
    <dbReference type="NCBI Taxonomy" id="83450"/>
    <lineage>
        <taxon>Bacteria</taxon>
        <taxon>Pseudomonadati</taxon>
        <taxon>Myxococcota</taxon>
        <taxon>Myxococcia</taxon>
        <taxon>Myxococcales</taxon>
        <taxon>Cystobacterineae</taxon>
        <taxon>Archangiaceae</taxon>
        <taxon>Archangium</taxon>
    </lineage>
</organism>
<dbReference type="PANTHER" id="PTHR13833">
    <property type="match status" value="1"/>
</dbReference>
<name>A0ABY9WZK9_9BACT</name>
<dbReference type="Gene3D" id="2.120.10.30">
    <property type="entry name" value="TolB, C-terminal domain"/>
    <property type="match status" value="4"/>
</dbReference>
<dbReference type="PROSITE" id="PS51125">
    <property type="entry name" value="NHL"/>
    <property type="match status" value="2"/>
</dbReference>
<reference evidence="5 6" key="1">
    <citation type="submission" date="2019-08" db="EMBL/GenBank/DDBJ databases">
        <title>Archangium and Cystobacter genomes.</title>
        <authorList>
            <person name="Chen I.-C.K."/>
            <person name="Wielgoss S."/>
        </authorList>
    </citation>
    <scope>NUCLEOTIDE SEQUENCE [LARGE SCALE GENOMIC DNA]</scope>
    <source>
        <strain evidence="5 6">Cbm 6</strain>
    </source>
</reference>
<feature type="region of interest" description="Disordered" evidence="3">
    <location>
        <begin position="28"/>
        <end position="49"/>
    </location>
</feature>
<evidence type="ECO:0000313" key="6">
    <source>
        <dbReference type="Proteomes" id="UP001611383"/>
    </source>
</evidence>